<evidence type="ECO:0000256" key="1">
    <source>
        <dbReference type="ARBA" id="ARBA00011067"/>
    </source>
</evidence>
<dbReference type="PANTHER" id="PTHR43968:SF6">
    <property type="entry name" value="GLUTATHIONE S-TRANSFERASE OMEGA"/>
    <property type="match status" value="1"/>
</dbReference>
<evidence type="ECO:0000313" key="6">
    <source>
        <dbReference type="RefSeq" id="XP_024869981.1"/>
    </source>
</evidence>
<dbReference type="SFLD" id="SFLDG00358">
    <property type="entry name" value="Main_(cytGST)"/>
    <property type="match status" value="1"/>
</dbReference>
<evidence type="ECO:0000256" key="2">
    <source>
        <dbReference type="ARBA" id="ARBA00023002"/>
    </source>
</evidence>
<dbReference type="GeneID" id="112453424"/>
<dbReference type="InterPro" id="IPR005442">
    <property type="entry name" value="GST_omega"/>
</dbReference>
<feature type="domain" description="GST C-terminal" evidence="4">
    <location>
        <begin position="102"/>
        <end position="232"/>
    </location>
</feature>
<dbReference type="FunFam" id="1.20.1050.10:FF:000009">
    <property type="entry name" value="Glutathione S-transferase omega-1"/>
    <property type="match status" value="1"/>
</dbReference>
<dbReference type="SUPFAM" id="SSF47616">
    <property type="entry name" value="GST C-terminal domain-like"/>
    <property type="match status" value="1"/>
</dbReference>
<name>A0A6J1PKV6_9HYME</name>
<feature type="domain" description="GST N-terminal" evidence="3">
    <location>
        <begin position="18"/>
        <end position="97"/>
    </location>
</feature>
<dbReference type="GO" id="GO:0006749">
    <property type="term" value="P:glutathione metabolic process"/>
    <property type="evidence" value="ECO:0007669"/>
    <property type="project" value="TreeGrafter"/>
</dbReference>
<dbReference type="PROSITE" id="PS50404">
    <property type="entry name" value="GST_NTER"/>
    <property type="match status" value="1"/>
</dbReference>
<evidence type="ECO:0000313" key="5">
    <source>
        <dbReference type="Proteomes" id="UP000504618"/>
    </source>
</evidence>
<dbReference type="OrthoDB" id="4951845at2759"/>
<dbReference type="GO" id="GO:0005737">
    <property type="term" value="C:cytoplasm"/>
    <property type="evidence" value="ECO:0007669"/>
    <property type="project" value="InterPro"/>
</dbReference>
<dbReference type="InterPro" id="IPR004045">
    <property type="entry name" value="Glutathione_S-Trfase_N"/>
</dbReference>
<organism evidence="5 6">
    <name type="scientific">Temnothorax curvispinosus</name>
    <dbReference type="NCBI Taxonomy" id="300111"/>
    <lineage>
        <taxon>Eukaryota</taxon>
        <taxon>Metazoa</taxon>
        <taxon>Ecdysozoa</taxon>
        <taxon>Arthropoda</taxon>
        <taxon>Hexapoda</taxon>
        <taxon>Insecta</taxon>
        <taxon>Pterygota</taxon>
        <taxon>Neoptera</taxon>
        <taxon>Endopterygota</taxon>
        <taxon>Hymenoptera</taxon>
        <taxon>Apocrita</taxon>
        <taxon>Aculeata</taxon>
        <taxon>Formicoidea</taxon>
        <taxon>Formicidae</taxon>
        <taxon>Myrmicinae</taxon>
        <taxon>Temnothorax</taxon>
    </lineage>
</organism>
<dbReference type="PRINTS" id="PR01625">
    <property type="entry name" value="GSTRNSFRASEO"/>
</dbReference>
<dbReference type="InterPro" id="IPR010987">
    <property type="entry name" value="Glutathione-S-Trfase_C-like"/>
</dbReference>
<dbReference type="AlphaFoldDB" id="A0A6J1PKV6"/>
<dbReference type="GO" id="GO:0045174">
    <property type="term" value="F:glutathione dehydrogenase (ascorbate) activity"/>
    <property type="evidence" value="ECO:0007669"/>
    <property type="project" value="TreeGrafter"/>
</dbReference>
<dbReference type="Pfam" id="PF13417">
    <property type="entry name" value="GST_N_3"/>
    <property type="match status" value="1"/>
</dbReference>
<dbReference type="FunFam" id="3.40.30.10:FF:000123">
    <property type="entry name" value="Glutathione transferase o1"/>
    <property type="match status" value="1"/>
</dbReference>
<dbReference type="InterPro" id="IPR036249">
    <property type="entry name" value="Thioredoxin-like_sf"/>
</dbReference>
<dbReference type="SFLD" id="SFLDS00019">
    <property type="entry name" value="Glutathione_Transferase_(cytos"/>
    <property type="match status" value="1"/>
</dbReference>
<protein>
    <submittedName>
        <fullName evidence="6">Pyrimidodiazepine synthase-like</fullName>
    </submittedName>
</protein>
<dbReference type="Pfam" id="PF13410">
    <property type="entry name" value="GST_C_2"/>
    <property type="match status" value="1"/>
</dbReference>
<dbReference type="InterPro" id="IPR040079">
    <property type="entry name" value="Glutathione_S-Trfase"/>
</dbReference>
<keyword evidence="5" id="KW-1185">Reference proteome</keyword>
<dbReference type="Proteomes" id="UP000504618">
    <property type="component" value="Unplaced"/>
</dbReference>
<dbReference type="PROSITE" id="PS50405">
    <property type="entry name" value="GST_CTER"/>
    <property type="match status" value="1"/>
</dbReference>
<keyword evidence="2" id="KW-0560">Oxidoreductase</keyword>
<dbReference type="SUPFAM" id="SSF52833">
    <property type="entry name" value="Thioredoxin-like"/>
    <property type="match status" value="1"/>
</dbReference>
<gene>
    <name evidence="6" type="primary">LOC112453424</name>
</gene>
<dbReference type="CDD" id="cd03184">
    <property type="entry name" value="GST_C_Omega"/>
    <property type="match status" value="1"/>
</dbReference>
<reference evidence="6" key="1">
    <citation type="submission" date="2025-08" db="UniProtKB">
        <authorList>
            <consortium name="RefSeq"/>
        </authorList>
    </citation>
    <scope>IDENTIFICATION</scope>
    <source>
        <tissue evidence="6">Whole body</tissue>
    </source>
</reference>
<evidence type="ECO:0000259" key="3">
    <source>
        <dbReference type="PROSITE" id="PS50404"/>
    </source>
</evidence>
<dbReference type="Gene3D" id="1.20.1050.10">
    <property type="match status" value="1"/>
</dbReference>
<accession>A0A6J1PKV6</accession>
<dbReference type="GO" id="GO:0004364">
    <property type="term" value="F:glutathione transferase activity"/>
    <property type="evidence" value="ECO:0007669"/>
    <property type="project" value="InterPro"/>
</dbReference>
<dbReference type="PANTHER" id="PTHR43968">
    <property type="match status" value="1"/>
</dbReference>
<comment type="similarity">
    <text evidence="1">Belongs to the GST superfamily. Omega family.</text>
</comment>
<proteinExistence type="inferred from homology"/>
<dbReference type="Gene3D" id="3.40.30.10">
    <property type="entry name" value="Glutaredoxin"/>
    <property type="match status" value="1"/>
</dbReference>
<dbReference type="InterPro" id="IPR050983">
    <property type="entry name" value="GST_Omega/HSP26"/>
</dbReference>
<dbReference type="RefSeq" id="XP_024869981.1">
    <property type="nucleotide sequence ID" value="XM_025014213.1"/>
</dbReference>
<dbReference type="CDD" id="cd03055">
    <property type="entry name" value="GST_N_Omega"/>
    <property type="match status" value="1"/>
</dbReference>
<evidence type="ECO:0000259" key="4">
    <source>
        <dbReference type="PROSITE" id="PS50405"/>
    </source>
</evidence>
<sequence>MSAKHLSTGSVAPPLVPDKIRLYSMRFCPYAQRIHLVLDAKQIPYDVVYVNLTHKPDWLIEKSPLNKVPCIELEGGETLYESLIIADYLDDAYPQNKLYPSDPLAKAKDKLLIDRFNTVISTFYYKGLYSETTLEHDVFNETLTGLELFDRELAKRRTPFFGGSKPGMLDLMIWPWCERADVIRITRGEQFVIPRDRFLRLLEWRVAMKEDPAVSGSFLDAEVHARYIRSRLAGTPQYDLIANS</sequence>
<dbReference type="InterPro" id="IPR036282">
    <property type="entry name" value="Glutathione-S-Trfase_C_sf"/>
</dbReference>